<evidence type="ECO:0000259" key="19">
    <source>
        <dbReference type="Pfam" id="PF03061"/>
    </source>
</evidence>
<dbReference type="GO" id="GO:0005739">
    <property type="term" value="C:mitochondrion"/>
    <property type="evidence" value="ECO:0007669"/>
    <property type="project" value="UniProtKB-SubCell"/>
</dbReference>
<keyword evidence="8" id="KW-0007">Acetylation</keyword>
<dbReference type="GO" id="GO:0005829">
    <property type="term" value="C:cytosol"/>
    <property type="evidence" value="ECO:0007669"/>
    <property type="project" value="UniProtKB-SubCell"/>
</dbReference>
<dbReference type="PANTHER" id="PTHR21660:SF8">
    <property type="entry name" value="OS02G0521700 PROTEIN"/>
    <property type="match status" value="1"/>
</dbReference>
<comment type="catalytic activity">
    <reaction evidence="13">
        <text>a fatty acyl-CoA + H2O = a fatty acid + CoA + H(+)</text>
        <dbReference type="Rhea" id="RHEA:16781"/>
        <dbReference type="ChEBI" id="CHEBI:15377"/>
        <dbReference type="ChEBI" id="CHEBI:15378"/>
        <dbReference type="ChEBI" id="CHEBI:28868"/>
        <dbReference type="ChEBI" id="CHEBI:57287"/>
        <dbReference type="ChEBI" id="CHEBI:77636"/>
    </reaction>
    <physiologicalReaction direction="left-to-right" evidence="13">
        <dbReference type="Rhea" id="RHEA:16782"/>
    </physiologicalReaction>
</comment>
<dbReference type="InterPro" id="IPR006683">
    <property type="entry name" value="Thioestr_dom"/>
</dbReference>
<comment type="similarity">
    <text evidence="5">Belongs to the thioesterase PaaI family.</text>
</comment>
<dbReference type="SUPFAM" id="SSF54637">
    <property type="entry name" value="Thioesterase/thiol ester dehydrase-isomerase"/>
    <property type="match status" value="1"/>
</dbReference>
<feature type="domain" description="Thioesterase" evidence="19">
    <location>
        <begin position="69"/>
        <end position="121"/>
    </location>
</feature>
<keyword evidence="6" id="KW-0963">Cytoplasm</keyword>
<evidence type="ECO:0000256" key="18">
    <source>
        <dbReference type="ARBA" id="ARBA00083956"/>
    </source>
</evidence>
<dbReference type="PANTHER" id="PTHR21660">
    <property type="entry name" value="THIOESTERASE SUPERFAMILY MEMBER-RELATED"/>
    <property type="match status" value="1"/>
</dbReference>
<evidence type="ECO:0000256" key="14">
    <source>
        <dbReference type="ARBA" id="ARBA00058205"/>
    </source>
</evidence>
<keyword evidence="12" id="KW-0539">Nucleus</keyword>
<dbReference type="OrthoDB" id="46529at2759"/>
<evidence type="ECO:0000313" key="21">
    <source>
        <dbReference type="Proteomes" id="UP000326396"/>
    </source>
</evidence>
<evidence type="ECO:0000256" key="15">
    <source>
        <dbReference type="ARBA" id="ARBA00064709"/>
    </source>
</evidence>
<evidence type="ECO:0000256" key="17">
    <source>
        <dbReference type="ARBA" id="ARBA00081533"/>
    </source>
</evidence>
<dbReference type="AlphaFoldDB" id="A0A5N6LDP9"/>
<dbReference type="Pfam" id="PF03061">
    <property type="entry name" value="4HBT"/>
    <property type="match status" value="1"/>
</dbReference>
<dbReference type="GO" id="GO:0005634">
    <property type="term" value="C:nucleus"/>
    <property type="evidence" value="ECO:0007669"/>
    <property type="project" value="UniProtKB-SubCell"/>
</dbReference>
<comment type="subunit">
    <text evidence="15">Homotetramer. Interacts with PCTP.</text>
</comment>
<evidence type="ECO:0000256" key="10">
    <source>
        <dbReference type="ARBA" id="ARBA00023128"/>
    </source>
</evidence>
<evidence type="ECO:0000256" key="1">
    <source>
        <dbReference type="ARBA" id="ARBA00004123"/>
    </source>
</evidence>
<dbReference type="InterPro" id="IPR029069">
    <property type="entry name" value="HotDog_dom_sf"/>
</dbReference>
<evidence type="ECO:0000256" key="3">
    <source>
        <dbReference type="ARBA" id="ARBA00004186"/>
    </source>
</evidence>
<evidence type="ECO:0000256" key="4">
    <source>
        <dbReference type="ARBA" id="ARBA00004514"/>
    </source>
</evidence>
<evidence type="ECO:0000256" key="2">
    <source>
        <dbReference type="ARBA" id="ARBA00004173"/>
    </source>
</evidence>
<protein>
    <recommendedName>
        <fullName evidence="16">Acyl-coenzyme A thioesterase 13</fullName>
    </recommendedName>
    <alternativeName>
        <fullName evidence="17">Hotdog-fold thioesterase superfamily member 2</fullName>
    </alternativeName>
    <alternativeName>
        <fullName evidence="18">Thioesterase superfamily member 2</fullName>
    </alternativeName>
</protein>
<dbReference type="GO" id="GO:0047617">
    <property type="term" value="F:fatty acyl-CoA hydrolase activity"/>
    <property type="evidence" value="ECO:0007669"/>
    <property type="project" value="InterPro"/>
</dbReference>
<dbReference type="Gene3D" id="3.10.129.10">
    <property type="entry name" value="Hotdog Thioesterase"/>
    <property type="match status" value="1"/>
</dbReference>
<accession>A0A5N6LDP9</accession>
<comment type="subcellular location">
    <subcellularLocation>
        <location evidence="3">Cytoplasm</location>
        <location evidence="3">Cytoskeleton</location>
        <location evidence="3">Spindle</location>
    </subcellularLocation>
    <subcellularLocation>
        <location evidence="4">Cytoplasm</location>
        <location evidence="4">Cytosol</location>
    </subcellularLocation>
    <subcellularLocation>
        <location evidence="2">Mitochondrion</location>
    </subcellularLocation>
    <subcellularLocation>
        <location evidence="1">Nucleus</location>
    </subcellularLocation>
</comment>
<reference evidence="20 21" key="1">
    <citation type="submission" date="2019-05" db="EMBL/GenBank/DDBJ databases">
        <title>Mikania micrantha, genome provides insights into the molecular mechanism of rapid growth.</title>
        <authorList>
            <person name="Liu B."/>
        </authorList>
    </citation>
    <scope>NUCLEOTIDE SEQUENCE [LARGE SCALE GENOMIC DNA]</scope>
    <source>
        <strain evidence="20">NLD-2019</strain>
        <tissue evidence="20">Leaf</tissue>
    </source>
</reference>
<evidence type="ECO:0000256" key="12">
    <source>
        <dbReference type="ARBA" id="ARBA00023242"/>
    </source>
</evidence>
<evidence type="ECO:0000256" key="13">
    <source>
        <dbReference type="ARBA" id="ARBA00052976"/>
    </source>
</evidence>
<name>A0A5N6LDP9_9ASTR</name>
<evidence type="ECO:0000256" key="9">
    <source>
        <dbReference type="ARBA" id="ARBA00023098"/>
    </source>
</evidence>
<keyword evidence="11" id="KW-0206">Cytoskeleton</keyword>
<dbReference type="InterPro" id="IPR039298">
    <property type="entry name" value="ACOT13"/>
</dbReference>
<dbReference type="CDD" id="cd03443">
    <property type="entry name" value="PaaI_thioesterase"/>
    <property type="match status" value="1"/>
</dbReference>
<organism evidence="20 21">
    <name type="scientific">Mikania micrantha</name>
    <name type="common">bitter vine</name>
    <dbReference type="NCBI Taxonomy" id="192012"/>
    <lineage>
        <taxon>Eukaryota</taxon>
        <taxon>Viridiplantae</taxon>
        <taxon>Streptophyta</taxon>
        <taxon>Embryophyta</taxon>
        <taxon>Tracheophyta</taxon>
        <taxon>Spermatophyta</taxon>
        <taxon>Magnoliopsida</taxon>
        <taxon>eudicotyledons</taxon>
        <taxon>Gunneridae</taxon>
        <taxon>Pentapetalae</taxon>
        <taxon>asterids</taxon>
        <taxon>campanulids</taxon>
        <taxon>Asterales</taxon>
        <taxon>Asteraceae</taxon>
        <taxon>Asteroideae</taxon>
        <taxon>Heliantheae alliance</taxon>
        <taxon>Eupatorieae</taxon>
        <taxon>Mikania</taxon>
    </lineage>
</organism>
<dbReference type="FunFam" id="3.10.129.10:FF:000021">
    <property type="entry name" value="Acyl-coenzyme A thioesterase 13"/>
    <property type="match status" value="1"/>
</dbReference>
<evidence type="ECO:0000313" key="20">
    <source>
        <dbReference type="EMBL" id="KAD0683019.1"/>
    </source>
</evidence>
<dbReference type="GO" id="GO:0006629">
    <property type="term" value="P:lipid metabolic process"/>
    <property type="evidence" value="ECO:0007669"/>
    <property type="project" value="UniProtKB-KW"/>
</dbReference>
<evidence type="ECO:0000256" key="7">
    <source>
        <dbReference type="ARBA" id="ARBA00022801"/>
    </source>
</evidence>
<evidence type="ECO:0000256" key="8">
    <source>
        <dbReference type="ARBA" id="ARBA00022990"/>
    </source>
</evidence>
<evidence type="ECO:0000256" key="5">
    <source>
        <dbReference type="ARBA" id="ARBA00008324"/>
    </source>
</evidence>
<dbReference type="EMBL" id="SZYD01001481">
    <property type="protein sequence ID" value="KAD0683019.1"/>
    <property type="molecule type" value="Genomic_DNA"/>
</dbReference>
<dbReference type="Proteomes" id="UP000326396">
    <property type="component" value="Unassembled WGS sequence"/>
</dbReference>
<keyword evidence="9" id="KW-0443">Lipid metabolism</keyword>
<comment type="caution">
    <text evidence="20">The sequence shown here is derived from an EMBL/GenBank/DDBJ whole genome shotgun (WGS) entry which is preliminary data.</text>
</comment>
<keyword evidence="10" id="KW-0496">Mitochondrion</keyword>
<gene>
    <name evidence="20" type="ORF">E3N88_43856</name>
</gene>
<dbReference type="GO" id="GO:0005819">
    <property type="term" value="C:spindle"/>
    <property type="evidence" value="ECO:0007669"/>
    <property type="project" value="UniProtKB-SubCell"/>
</dbReference>
<keyword evidence="21" id="KW-1185">Reference proteome</keyword>
<evidence type="ECO:0000256" key="11">
    <source>
        <dbReference type="ARBA" id="ARBA00023212"/>
    </source>
</evidence>
<evidence type="ECO:0000256" key="16">
    <source>
        <dbReference type="ARBA" id="ARBA00067273"/>
    </source>
</evidence>
<sequence>METKTREYLRLTDEDSDRVAGLSISLRRTEPSYCFYDDFALKGIRIDKLQPGFISCSFTVPPRLTDRNGDLAMGAIANFVDEIGGALLHEKDTPMKVSVDMSISYLGKAKVNDELEISAKLLGGKGAYNGTLVLLKNKASGELIAQGRHSLFTKQFSKI</sequence>
<evidence type="ECO:0000256" key="6">
    <source>
        <dbReference type="ARBA" id="ARBA00022490"/>
    </source>
</evidence>
<comment type="function">
    <text evidence="14">Catalyzes the hydrolysis of acyl-CoAs into free fatty acids and coenzyme A (CoASH), regulating their respective intracellular levels. Has acyl-CoA thioesterase activity towards medium (C12) and long-chain (C18) fatty acyl-CoA substrates. Can also hydrolyze 3-hydroxyphenylacetyl-CoA and 3,4-dihydroxyphenylacetyl-CoA (in vitro). May play a role in controlling adaptive thermogenesis.</text>
</comment>
<proteinExistence type="inferred from homology"/>
<keyword evidence="7" id="KW-0378">Hydrolase</keyword>